<dbReference type="KEGG" id="sur:STAUR_6158"/>
<gene>
    <name evidence="1" type="ordered locus">STAUR_6158</name>
    <name evidence="2" type="ORF">STIAU_6217</name>
</gene>
<keyword evidence="3" id="KW-1185">Reference proteome</keyword>
<evidence type="ECO:0000313" key="1">
    <source>
        <dbReference type="EMBL" id="ADO73915.1"/>
    </source>
</evidence>
<dbReference type="AlphaFoldDB" id="Q08ZA9"/>
<name>Q08ZA9_STIAD</name>
<evidence type="ECO:0008006" key="5">
    <source>
        <dbReference type="Google" id="ProtNLM"/>
    </source>
</evidence>
<dbReference type="InterPro" id="IPR029052">
    <property type="entry name" value="Metallo-depent_PP-like"/>
</dbReference>
<dbReference type="EMBL" id="AAMD01000071">
    <property type="protein sequence ID" value="EAU65799.1"/>
    <property type="molecule type" value="Genomic_DNA"/>
</dbReference>
<evidence type="ECO:0000313" key="2">
    <source>
        <dbReference type="EMBL" id="EAU65799.1"/>
    </source>
</evidence>
<proteinExistence type="predicted"/>
<evidence type="ECO:0000313" key="4">
    <source>
        <dbReference type="Proteomes" id="UP000032702"/>
    </source>
</evidence>
<dbReference type="EMBL" id="CP002271">
    <property type="protein sequence ID" value="ADO73915.1"/>
    <property type="molecule type" value="Genomic_DNA"/>
</dbReference>
<evidence type="ECO:0000313" key="3">
    <source>
        <dbReference type="Proteomes" id="UP000001351"/>
    </source>
</evidence>
<dbReference type="STRING" id="378806.STAUR_6158"/>
<dbReference type="Proteomes" id="UP000001351">
    <property type="component" value="Chromosome"/>
</dbReference>
<sequence>MRKTCPRAKLTVLEGNHDNAVLRRLPQDLDFDSVGVEWVPEKSQPPKRGNLRLLHGHQVAKMIPKHHVAKVADDWGGPGLTVAFGHSHRPGVHVRAGREGTCRAIAVGTGRTMDPDWMQGRPGGAKRAARRVPPAHRAGCRLQRAACRGRLPVGRQGVPVGLRRSSRTVGFGPTARALAMVAWQSRRSRTFGPTA</sequence>
<reference evidence="1 3" key="2">
    <citation type="journal article" date="2011" name="Mol. Biol. Evol.">
        <title>Comparative genomic analysis of fruiting body formation in Myxococcales.</title>
        <authorList>
            <person name="Huntley S."/>
            <person name="Hamann N."/>
            <person name="Wegener-Feldbrugge S."/>
            <person name="Treuner-Lange A."/>
            <person name="Kube M."/>
            <person name="Reinhardt R."/>
            <person name="Klages S."/>
            <person name="Muller R."/>
            <person name="Ronning C.M."/>
            <person name="Nierman W.C."/>
            <person name="Sogaard-Andersen L."/>
        </authorList>
    </citation>
    <scope>NUCLEOTIDE SEQUENCE [LARGE SCALE GENOMIC DNA]</scope>
    <source>
        <strain evidence="1 3">DW4/3-1</strain>
    </source>
</reference>
<dbReference type="Proteomes" id="UP000032702">
    <property type="component" value="Unassembled WGS sequence"/>
</dbReference>
<reference evidence="2 4" key="1">
    <citation type="submission" date="2006-04" db="EMBL/GenBank/DDBJ databases">
        <authorList>
            <person name="Nierman W.C."/>
        </authorList>
    </citation>
    <scope>NUCLEOTIDE SEQUENCE [LARGE SCALE GENOMIC DNA]</scope>
    <source>
        <strain evidence="2 4">DW4/3-1</strain>
    </source>
</reference>
<accession>Q08ZA9</accession>
<dbReference type="SUPFAM" id="SSF56300">
    <property type="entry name" value="Metallo-dependent phosphatases"/>
    <property type="match status" value="1"/>
</dbReference>
<protein>
    <recommendedName>
        <fullName evidence="5">Calcineurin-like phosphoesterase domain-containing protein</fullName>
    </recommendedName>
</protein>
<dbReference type="HOGENOM" id="CLU_1395563_0_0_7"/>
<organism evidence="2 4">
    <name type="scientific">Stigmatella aurantiaca (strain DW4/3-1)</name>
    <dbReference type="NCBI Taxonomy" id="378806"/>
    <lineage>
        <taxon>Bacteria</taxon>
        <taxon>Pseudomonadati</taxon>
        <taxon>Myxococcota</taxon>
        <taxon>Myxococcia</taxon>
        <taxon>Myxococcales</taxon>
        <taxon>Cystobacterineae</taxon>
        <taxon>Archangiaceae</taxon>
        <taxon>Stigmatella</taxon>
    </lineage>
</organism>
<dbReference type="OrthoDB" id="10013061at2"/>